<evidence type="ECO:0000313" key="2">
    <source>
        <dbReference type="EMBL" id="CAH0376040.1"/>
    </source>
</evidence>
<dbReference type="Proteomes" id="UP000789595">
    <property type="component" value="Unassembled WGS sequence"/>
</dbReference>
<feature type="region of interest" description="Disordered" evidence="1">
    <location>
        <begin position="962"/>
        <end position="983"/>
    </location>
</feature>
<reference evidence="2" key="1">
    <citation type="submission" date="2021-11" db="EMBL/GenBank/DDBJ databases">
        <authorList>
            <consortium name="Genoscope - CEA"/>
            <person name="William W."/>
        </authorList>
    </citation>
    <scope>NUCLEOTIDE SEQUENCE</scope>
</reference>
<dbReference type="AlphaFoldDB" id="A0A8J2SSD8"/>
<feature type="region of interest" description="Disordered" evidence="1">
    <location>
        <begin position="787"/>
        <end position="809"/>
    </location>
</feature>
<sequence>MPRSNQEFIAHDRVVVNLDRAESAIVAALDEQADRDHNAVIKLKRVDAPPLGLRLGRVIFSEAPMTQDIERRLEEAGIVLSQRDSRLLRSGGVMQPRLVVELEDVSEKNESAEREYVRDDANATWRLSTMDAEVSVFTSDVDNTTGDVLSKAHNRSKLWLKRQGETEFRNTCEYVMVPGATEASLRAASTHVSASAPATSAAEEENSDDDLLNLSEDNLRDQIAQLKAENAELRGGEVDADAASSDEARPRASVSQIKVGRGDELRYGPDPEDLNVQRDGRDRITGGSVDVPMKPPKLKFVFYSTTLHKGAISLVPEVTWPPFEEILPESISNVPAPLDVIETLDKNKARGLLEDLLTRMLPVFAADGSDDMALLAQAHHLSPVVLHYLNSLLKNIARTLYDGIRELPYDALDLLGTLKIDTDDFWDLVNARDDRVLEKLRDCLERLVSSPPDPEEEPEPKRQRRPSSPRAFDDERPSATERDAEKQEAKKKAMNELRIKVVKLLLEHLVDEARKRFKDDAYSTVIWRKPGWKIKGITLAKLMNRWREGRDSSHGFPWLFDILGIVNFGENPTTKSVAFQWVKAVMHALFDWHPYLDVCVQCRKRAISALARVRGLPLFDQNPECRAAQEPYWMRIFVGSPIYMAGTAPGRIFLFKAADSLSGVTDVTFTATDFAQLERGECVKGCYALCFCCHCCYPLEGNSYYVVILHPSQKSVATVVADLLARTFYDGSSPVLGENCHCFQDFRSYLYGALRTGNATGEFLWHVCVKGAMYGDLPNTMPAEALEEDDDAEPAVPNPEEEDLSAPPDAPHDVVSAVVAQQVEAQGATNVVIDEGAVVERAPASDEQEDVVDPVDELISTPLPVGAPLWAPEVRSLLKEVKDMPLSQISLALQDCGFSVKTTWTSLHARPPADFPCFNELVGKNNSRGYSDVVRSKTQLVDYLRIALERVHDRKEVQLESARREELAAGSQGGNPGNILDTDALSGADVAEDVMQSVGASQPEASVTAKRAQSELLKHPKALLKGDPNAEAKCDAALGNFERPILRGKFESKRQTLKSLCKHQCAFHMVYGADASPTALDGPSEEWFEQKEGEDYLRPKIVFEDKSDIESDEVVKEFERRDALIAAGGFPVNLVTLAVAMGDEPQVPRVPSTSYSSTRDATIVKLRKEIRDKANDRERKLREAYKRNGFGPTPMDTVDG</sequence>
<feature type="compositionally biased region" description="Basic and acidic residues" evidence="1">
    <location>
        <begin position="471"/>
        <end position="491"/>
    </location>
</feature>
<accession>A0A8J2SSD8</accession>
<gene>
    <name evidence="2" type="ORF">PECAL_5P05940</name>
</gene>
<keyword evidence="3" id="KW-1185">Reference proteome</keyword>
<dbReference type="EMBL" id="CAKKNE010000005">
    <property type="protein sequence ID" value="CAH0376040.1"/>
    <property type="molecule type" value="Genomic_DNA"/>
</dbReference>
<evidence type="ECO:0000256" key="1">
    <source>
        <dbReference type="SAM" id="MobiDB-lite"/>
    </source>
</evidence>
<proteinExistence type="predicted"/>
<evidence type="ECO:0000313" key="3">
    <source>
        <dbReference type="Proteomes" id="UP000789595"/>
    </source>
</evidence>
<organism evidence="2 3">
    <name type="scientific">Pelagomonas calceolata</name>
    <dbReference type="NCBI Taxonomy" id="35677"/>
    <lineage>
        <taxon>Eukaryota</taxon>
        <taxon>Sar</taxon>
        <taxon>Stramenopiles</taxon>
        <taxon>Ochrophyta</taxon>
        <taxon>Pelagophyceae</taxon>
        <taxon>Pelagomonadales</taxon>
        <taxon>Pelagomonadaceae</taxon>
        <taxon>Pelagomonas</taxon>
    </lineage>
</organism>
<name>A0A8J2SSD8_9STRA</name>
<feature type="compositionally biased region" description="Basic and acidic residues" evidence="1">
    <location>
        <begin position="260"/>
        <end position="284"/>
    </location>
</feature>
<feature type="region of interest" description="Disordered" evidence="1">
    <location>
        <begin position="447"/>
        <end position="491"/>
    </location>
</feature>
<protein>
    <submittedName>
        <fullName evidence="2">Uncharacterized protein</fullName>
    </submittedName>
</protein>
<feature type="compositionally biased region" description="Acidic residues" evidence="1">
    <location>
        <begin position="787"/>
        <end position="804"/>
    </location>
</feature>
<comment type="caution">
    <text evidence="2">The sequence shown here is derived from an EMBL/GenBank/DDBJ whole genome shotgun (WGS) entry which is preliminary data.</text>
</comment>
<feature type="region of interest" description="Disordered" evidence="1">
    <location>
        <begin position="235"/>
        <end position="289"/>
    </location>
</feature>